<protein>
    <recommendedName>
        <fullName evidence="7">Phosphatidic acid phosphatase type 2/haloperoxidase domain-containing protein</fullName>
    </recommendedName>
</protein>
<keyword evidence="4 6" id="KW-1133">Transmembrane helix</keyword>
<dbReference type="GO" id="GO:0008195">
    <property type="term" value="F:phosphatidate phosphatase activity"/>
    <property type="evidence" value="ECO:0007669"/>
    <property type="project" value="TreeGrafter"/>
</dbReference>
<proteinExistence type="inferred from homology"/>
<dbReference type="Pfam" id="PF01569">
    <property type="entry name" value="PAP2"/>
    <property type="match status" value="1"/>
</dbReference>
<comment type="subcellular location">
    <subcellularLocation>
        <location evidence="1">Membrane</location>
        <topology evidence="1">Multi-pass membrane protein</topology>
    </subcellularLocation>
</comment>
<evidence type="ECO:0000313" key="8">
    <source>
        <dbReference type="EMBL" id="CAH0724196.1"/>
    </source>
</evidence>
<dbReference type="GO" id="GO:0007165">
    <property type="term" value="P:signal transduction"/>
    <property type="evidence" value="ECO:0007669"/>
    <property type="project" value="TreeGrafter"/>
</dbReference>
<dbReference type="EMBL" id="OV170224">
    <property type="protein sequence ID" value="CAH0724196.1"/>
    <property type="molecule type" value="Genomic_DNA"/>
</dbReference>
<reference evidence="8" key="1">
    <citation type="submission" date="2021-12" db="EMBL/GenBank/DDBJ databases">
        <authorList>
            <person name="Martin H S."/>
        </authorList>
    </citation>
    <scope>NUCLEOTIDE SEQUENCE</scope>
</reference>
<evidence type="ECO:0000259" key="7">
    <source>
        <dbReference type="SMART" id="SM00014"/>
    </source>
</evidence>
<dbReference type="PANTHER" id="PTHR10165">
    <property type="entry name" value="LIPID PHOSPHATE PHOSPHATASE"/>
    <property type="match status" value="1"/>
</dbReference>
<dbReference type="SMART" id="SM00014">
    <property type="entry name" value="acidPPc"/>
    <property type="match status" value="1"/>
</dbReference>
<name>A0A8J9YDY5_9NEOP</name>
<evidence type="ECO:0000256" key="6">
    <source>
        <dbReference type="SAM" id="Phobius"/>
    </source>
</evidence>
<dbReference type="InterPro" id="IPR043216">
    <property type="entry name" value="PAP-like"/>
</dbReference>
<dbReference type="SUPFAM" id="SSF48317">
    <property type="entry name" value="Acid phosphatase/Vanadium-dependent haloperoxidase"/>
    <property type="match status" value="1"/>
</dbReference>
<keyword evidence="5 6" id="KW-0472">Membrane</keyword>
<comment type="similarity">
    <text evidence="2">Belongs to the PA-phosphatase related phosphoesterase family.</text>
</comment>
<sequence>MGLDCVSVNITSSTEVFAGSEPSLNEPRRDLESQILKNNEENKNKIWWRLGIDLPLFIILSILMALFEMGMLPHYKNGFHCNDPALSYPFRGDTVSMVVIMSTVILLPFVIIFITEIVLFDPAYSARTKLDYASRRTAVLYRNYVFGIFFNLGIVEVMKAITGIPRPTFFDICEPDAAKTCNGSEYVSTFECTSTRFPKWYQSDSYHSFPSGHTSLSVYCGLFLAWYLQRRAFSWQNRIVFLVPIVQLLCLAYAAICSLTRITDRRHHWWDVLTGAFIGLATSLYAVLVISKNFNQKSKSTEDKTMTESQHTVRTLVFDGPQQTVP</sequence>
<evidence type="ECO:0000256" key="3">
    <source>
        <dbReference type="ARBA" id="ARBA00022692"/>
    </source>
</evidence>
<dbReference type="InterPro" id="IPR000326">
    <property type="entry name" value="PAP2/HPO"/>
</dbReference>
<dbReference type="GO" id="GO:0006644">
    <property type="term" value="P:phospholipid metabolic process"/>
    <property type="evidence" value="ECO:0007669"/>
    <property type="project" value="InterPro"/>
</dbReference>
<keyword evidence="3 6" id="KW-0812">Transmembrane</keyword>
<feature type="transmembrane region" description="Helical" evidence="6">
    <location>
        <begin position="95"/>
        <end position="120"/>
    </location>
</feature>
<feature type="transmembrane region" description="Helical" evidence="6">
    <location>
        <begin position="46"/>
        <end position="67"/>
    </location>
</feature>
<feature type="transmembrane region" description="Helical" evidence="6">
    <location>
        <begin position="209"/>
        <end position="228"/>
    </location>
</feature>
<dbReference type="InterPro" id="IPR036938">
    <property type="entry name" value="PAP2/HPO_sf"/>
</dbReference>
<dbReference type="OrthoDB" id="8907274at2759"/>
<feature type="non-terminal residue" evidence="8">
    <location>
        <position position="326"/>
    </location>
</feature>
<organism evidence="8 9">
    <name type="scientific">Brenthis ino</name>
    <name type="common">lesser marbled fritillary</name>
    <dbReference type="NCBI Taxonomy" id="405034"/>
    <lineage>
        <taxon>Eukaryota</taxon>
        <taxon>Metazoa</taxon>
        <taxon>Ecdysozoa</taxon>
        <taxon>Arthropoda</taxon>
        <taxon>Hexapoda</taxon>
        <taxon>Insecta</taxon>
        <taxon>Pterygota</taxon>
        <taxon>Neoptera</taxon>
        <taxon>Endopterygota</taxon>
        <taxon>Lepidoptera</taxon>
        <taxon>Glossata</taxon>
        <taxon>Ditrysia</taxon>
        <taxon>Papilionoidea</taxon>
        <taxon>Nymphalidae</taxon>
        <taxon>Heliconiinae</taxon>
        <taxon>Argynnini</taxon>
        <taxon>Brenthis</taxon>
    </lineage>
</organism>
<gene>
    <name evidence="8" type="ORF">BINO364_LOCUS9939</name>
</gene>
<dbReference type="AlphaFoldDB" id="A0A8J9YDY5"/>
<dbReference type="PANTHER" id="PTHR10165:SF103">
    <property type="entry name" value="PHOSPHOLIPID PHOSPHATASE HOMOLOG 1.2 HOMOLOG"/>
    <property type="match status" value="1"/>
</dbReference>
<feature type="transmembrane region" description="Helical" evidence="6">
    <location>
        <begin position="240"/>
        <end position="262"/>
    </location>
</feature>
<evidence type="ECO:0000256" key="2">
    <source>
        <dbReference type="ARBA" id="ARBA00008816"/>
    </source>
</evidence>
<evidence type="ECO:0000256" key="4">
    <source>
        <dbReference type="ARBA" id="ARBA00022989"/>
    </source>
</evidence>
<evidence type="ECO:0000313" key="9">
    <source>
        <dbReference type="Proteomes" id="UP000838878"/>
    </source>
</evidence>
<dbReference type="Gene3D" id="1.20.144.10">
    <property type="entry name" value="Phosphatidic acid phosphatase type 2/haloperoxidase"/>
    <property type="match status" value="1"/>
</dbReference>
<accession>A0A8J9YDY5</accession>
<dbReference type="GO" id="GO:0046839">
    <property type="term" value="P:phospholipid dephosphorylation"/>
    <property type="evidence" value="ECO:0007669"/>
    <property type="project" value="TreeGrafter"/>
</dbReference>
<feature type="transmembrane region" description="Helical" evidence="6">
    <location>
        <begin position="268"/>
        <end position="290"/>
    </location>
</feature>
<dbReference type="GO" id="GO:0005886">
    <property type="term" value="C:plasma membrane"/>
    <property type="evidence" value="ECO:0007669"/>
    <property type="project" value="TreeGrafter"/>
</dbReference>
<evidence type="ECO:0000256" key="5">
    <source>
        <dbReference type="ARBA" id="ARBA00023136"/>
    </source>
</evidence>
<feature type="transmembrane region" description="Helical" evidence="6">
    <location>
        <begin position="141"/>
        <end position="161"/>
    </location>
</feature>
<evidence type="ECO:0000256" key="1">
    <source>
        <dbReference type="ARBA" id="ARBA00004141"/>
    </source>
</evidence>
<feature type="domain" description="Phosphatidic acid phosphatase type 2/haloperoxidase" evidence="7">
    <location>
        <begin position="139"/>
        <end position="287"/>
    </location>
</feature>
<dbReference type="Proteomes" id="UP000838878">
    <property type="component" value="Chromosome 4"/>
</dbReference>
<keyword evidence="9" id="KW-1185">Reference proteome</keyword>